<evidence type="ECO:0000256" key="1">
    <source>
        <dbReference type="SAM" id="MobiDB-lite"/>
    </source>
</evidence>
<dbReference type="Proteomes" id="UP001526143">
    <property type="component" value="Unassembled WGS sequence"/>
</dbReference>
<dbReference type="RefSeq" id="WP_263746695.1">
    <property type="nucleotide sequence ID" value="NZ_JAOWRF010000240.1"/>
</dbReference>
<evidence type="ECO:0000313" key="2">
    <source>
        <dbReference type="EMBL" id="MCV3215107.1"/>
    </source>
</evidence>
<feature type="region of interest" description="Disordered" evidence="1">
    <location>
        <begin position="1"/>
        <end position="38"/>
    </location>
</feature>
<name>A0ABT3B160_9CYAN</name>
<feature type="compositionally biased region" description="Polar residues" evidence="1">
    <location>
        <begin position="1"/>
        <end position="19"/>
    </location>
</feature>
<keyword evidence="3" id="KW-1185">Reference proteome</keyword>
<organism evidence="2 3">
    <name type="scientific">Plectonema radiosum NIES-515</name>
    <dbReference type="NCBI Taxonomy" id="2986073"/>
    <lineage>
        <taxon>Bacteria</taxon>
        <taxon>Bacillati</taxon>
        <taxon>Cyanobacteriota</taxon>
        <taxon>Cyanophyceae</taxon>
        <taxon>Oscillatoriophycideae</taxon>
        <taxon>Oscillatoriales</taxon>
        <taxon>Microcoleaceae</taxon>
        <taxon>Plectonema</taxon>
    </lineage>
</organism>
<sequence>MEAVDTNTNGTRTQAQPGNKVTKDTKQRRHLPSLPSATSATEMTAIAYKGLSDKTPVEWTFLKNYELFSLSPDGSFPMMKVSRSKAVRLSDREVLMVGGGRCYRIALSNHYERAAF</sequence>
<evidence type="ECO:0000313" key="3">
    <source>
        <dbReference type="Proteomes" id="UP001526143"/>
    </source>
</evidence>
<reference evidence="2 3" key="1">
    <citation type="submission" date="2022-10" db="EMBL/GenBank/DDBJ databases">
        <title>Identification of biosynthetic pathway for the production of the potent trypsin inhibitor radiosumin.</title>
        <authorList>
            <person name="Fewer D.P."/>
            <person name="Delbaje E."/>
            <person name="Ouyang X."/>
            <person name="Agostino P.D."/>
            <person name="Wahlsten M."/>
            <person name="Jokela J."/>
            <person name="Permi P."/>
            <person name="Haapaniemi E."/>
            <person name="Koistinen H."/>
        </authorList>
    </citation>
    <scope>NUCLEOTIDE SEQUENCE [LARGE SCALE GENOMIC DNA]</scope>
    <source>
        <strain evidence="2 3">NIES-515</strain>
    </source>
</reference>
<protein>
    <submittedName>
        <fullName evidence="2">Uncharacterized protein</fullName>
    </submittedName>
</protein>
<proteinExistence type="predicted"/>
<accession>A0ABT3B160</accession>
<gene>
    <name evidence="2" type="ORF">OGM63_16570</name>
</gene>
<comment type="caution">
    <text evidence="2">The sequence shown here is derived from an EMBL/GenBank/DDBJ whole genome shotgun (WGS) entry which is preliminary data.</text>
</comment>
<dbReference type="EMBL" id="JAOWRF010000240">
    <property type="protein sequence ID" value="MCV3215107.1"/>
    <property type="molecule type" value="Genomic_DNA"/>
</dbReference>